<accession>A0A9D4J1U7</accession>
<evidence type="ECO:0000313" key="3">
    <source>
        <dbReference type="Proteomes" id="UP000828390"/>
    </source>
</evidence>
<organism evidence="2 3">
    <name type="scientific">Dreissena polymorpha</name>
    <name type="common">Zebra mussel</name>
    <name type="synonym">Mytilus polymorpha</name>
    <dbReference type="NCBI Taxonomy" id="45954"/>
    <lineage>
        <taxon>Eukaryota</taxon>
        <taxon>Metazoa</taxon>
        <taxon>Spiralia</taxon>
        <taxon>Lophotrochozoa</taxon>
        <taxon>Mollusca</taxon>
        <taxon>Bivalvia</taxon>
        <taxon>Autobranchia</taxon>
        <taxon>Heteroconchia</taxon>
        <taxon>Euheterodonta</taxon>
        <taxon>Imparidentia</taxon>
        <taxon>Neoheterodontei</taxon>
        <taxon>Myida</taxon>
        <taxon>Dreissenoidea</taxon>
        <taxon>Dreissenidae</taxon>
        <taxon>Dreissena</taxon>
    </lineage>
</organism>
<comment type="caution">
    <text evidence="2">The sequence shown here is derived from an EMBL/GenBank/DDBJ whole genome shotgun (WGS) entry which is preliminary data.</text>
</comment>
<dbReference type="InterPro" id="IPR011042">
    <property type="entry name" value="6-blade_b-propeller_TolB-like"/>
</dbReference>
<keyword evidence="1" id="KW-0175">Coiled coil</keyword>
<protein>
    <submittedName>
        <fullName evidence="2">Uncharacterized protein</fullName>
    </submittedName>
</protein>
<sequence length="343" mass="39896">MVKRTTRPLEEAQIHTTYESLMERLEDTMKMGEQNIKYLNRMYEKVLEEIVDARRQINEQLDQRQQNTERKLRDLHSTLKKSLEFVTKYCVQSSSMMKGYNIKEIHKTSPERSFIMYRKCLDQTDYADLFFRDATKNEDIAFHLNTDLEKFLRSSTDFGLIASQETVSHYLSDPNKVVSIMEKSQYDARITTDKYVSYITGICKSSNGDLLIADGANNCVKLLNRAYTMIEQIQLPTSPMSMCNMSPNEMAVSVCNDDSVNEIHFLRVKKGRMEKINRLQLNHRCYGIAIHKGDLFVTSGTAVYQYTMTGRQVKTLYEDKSKCRYAGNVLYLVCFATYIKSFH</sequence>
<reference evidence="2" key="1">
    <citation type="journal article" date="2019" name="bioRxiv">
        <title>The Genome of the Zebra Mussel, Dreissena polymorpha: A Resource for Invasive Species Research.</title>
        <authorList>
            <person name="McCartney M.A."/>
            <person name="Auch B."/>
            <person name="Kono T."/>
            <person name="Mallez S."/>
            <person name="Zhang Y."/>
            <person name="Obille A."/>
            <person name="Becker A."/>
            <person name="Abrahante J.E."/>
            <person name="Garbe J."/>
            <person name="Badalamenti J.P."/>
            <person name="Herman A."/>
            <person name="Mangelson H."/>
            <person name="Liachko I."/>
            <person name="Sullivan S."/>
            <person name="Sone E.D."/>
            <person name="Koren S."/>
            <person name="Silverstein K.A.T."/>
            <person name="Beckman K.B."/>
            <person name="Gohl D.M."/>
        </authorList>
    </citation>
    <scope>NUCLEOTIDE SEQUENCE</scope>
    <source>
        <strain evidence="2">Duluth1</strain>
        <tissue evidence="2">Whole animal</tissue>
    </source>
</reference>
<feature type="coiled-coil region" evidence="1">
    <location>
        <begin position="22"/>
        <end position="78"/>
    </location>
</feature>
<dbReference type="Proteomes" id="UP000828390">
    <property type="component" value="Unassembled WGS sequence"/>
</dbReference>
<dbReference type="Gene3D" id="2.120.10.30">
    <property type="entry name" value="TolB, C-terminal domain"/>
    <property type="match status" value="1"/>
</dbReference>
<evidence type="ECO:0000256" key="1">
    <source>
        <dbReference type="SAM" id="Coils"/>
    </source>
</evidence>
<name>A0A9D4J1U7_DREPO</name>
<dbReference type="SUPFAM" id="SSF101898">
    <property type="entry name" value="NHL repeat"/>
    <property type="match status" value="1"/>
</dbReference>
<proteinExistence type="predicted"/>
<dbReference type="EMBL" id="JAIWYP010000007">
    <property type="protein sequence ID" value="KAH3792784.1"/>
    <property type="molecule type" value="Genomic_DNA"/>
</dbReference>
<evidence type="ECO:0000313" key="2">
    <source>
        <dbReference type="EMBL" id="KAH3792784.1"/>
    </source>
</evidence>
<gene>
    <name evidence="2" type="ORF">DPMN_146283</name>
</gene>
<keyword evidence="3" id="KW-1185">Reference proteome</keyword>
<dbReference type="AlphaFoldDB" id="A0A9D4J1U7"/>
<reference evidence="2" key="2">
    <citation type="submission" date="2020-11" db="EMBL/GenBank/DDBJ databases">
        <authorList>
            <person name="McCartney M.A."/>
            <person name="Auch B."/>
            <person name="Kono T."/>
            <person name="Mallez S."/>
            <person name="Becker A."/>
            <person name="Gohl D.M."/>
            <person name="Silverstein K.A.T."/>
            <person name="Koren S."/>
            <person name="Bechman K.B."/>
            <person name="Herman A."/>
            <person name="Abrahante J.E."/>
            <person name="Garbe J."/>
        </authorList>
    </citation>
    <scope>NUCLEOTIDE SEQUENCE</scope>
    <source>
        <strain evidence="2">Duluth1</strain>
        <tissue evidence="2">Whole animal</tissue>
    </source>
</reference>